<feature type="non-terminal residue" evidence="2">
    <location>
        <position position="1"/>
    </location>
</feature>
<dbReference type="PANTHER" id="PTHR35580:SF1">
    <property type="entry name" value="PHYTASE-LIKE DOMAIN-CONTAINING PROTEIN"/>
    <property type="match status" value="1"/>
</dbReference>
<accession>A0A150QI07</accession>
<evidence type="ECO:0000313" key="2">
    <source>
        <dbReference type="EMBL" id="KYF67609.1"/>
    </source>
</evidence>
<organism evidence="2 3">
    <name type="scientific">Sorangium cellulosum</name>
    <name type="common">Polyangium cellulosum</name>
    <dbReference type="NCBI Taxonomy" id="56"/>
    <lineage>
        <taxon>Bacteria</taxon>
        <taxon>Pseudomonadati</taxon>
        <taxon>Myxococcota</taxon>
        <taxon>Polyangia</taxon>
        <taxon>Polyangiales</taxon>
        <taxon>Polyangiaceae</taxon>
        <taxon>Sorangium</taxon>
    </lineage>
</organism>
<reference evidence="2 3" key="1">
    <citation type="submission" date="2014-02" db="EMBL/GenBank/DDBJ databases">
        <title>The small core and large imbalanced accessory genome model reveals a collaborative survival strategy of Sorangium cellulosum strains in nature.</title>
        <authorList>
            <person name="Han K."/>
            <person name="Peng R."/>
            <person name="Blom J."/>
            <person name="Li Y.-Z."/>
        </authorList>
    </citation>
    <scope>NUCLEOTIDE SEQUENCE [LARGE SCALE GENOMIC DNA]</scope>
    <source>
        <strain evidence="2 3">So0008-312</strain>
    </source>
</reference>
<dbReference type="RefSeq" id="WP_061609723.1">
    <property type="nucleotide sequence ID" value="NZ_JEMA01000634.1"/>
</dbReference>
<name>A0A150QI07_SORCE</name>
<dbReference type="InterPro" id="IPR052918">
    <property type="entry name" value="Motility_Chemotaxis_Reg"/>
</dbReference>
<dbReference type="Proteomes" id="UP000075260">
    <property type="component" value="Unassembled WGS sequence"/>
</dbReference>
<sequence length="453" mass="45946">AGSGGGSAPGTGDPLWSRHFGANAGEPQLSRGRIAVDGAGHVVLAMDVARGVDFGGGPLSIRGSSVFALAKFDGEGALLWDKQISDSSFVHDVAVNPAGLIATAGSTRGSSVDFGGGPLVGPEERSDAFVAVFTADGDHVWSARIGADSDQFADHIAVDAAGNVVVAGFFLDQISLCGASLTSAGQADSYIAKFDPAGNCLWSKQFGHTEIHNVALDASGSVVLAGSFGDYFTETIDLGGGPLINAGGEDILVAKLDADGGHLWSKRFGDAALQRAYGVAVDGSGDIVVSGTFQGSVDFGGGPLVSSGGFGPLEPGSVTWGGNAFVTKLNPEGELLWAKRLGQDGPQTALDVATTAGGEIAITGLMYGDVDFGTGLMDCTYGDAFVAKIDATGAVRWVRHSGDRGHQYGHSTAMDGAGNVFVAGPFVGTIDFGAGPLVNRRSARDVFLAKFGP</sequence>
<dbReference type="SUPFAM" id="SSF101898">
    <property type="entry name" value="NHL repeat"/>
    <property type="match status" value="1"/>
</dbReference>
<evidence type="ECO:0008006" key="4">
    <source>
        <dbReference type="Google" id="ProtNLM"/>
    </source>
</evidence>
<evidence type="ECO:0000313" key="3">
    <source>
        <dbReference type="Proteomes" id="UP000075260"/>
    </source>
</evidence>
<proteinExistence type="predicted"/>
<protein>
    <recommendedName>
        <fullName evidence="4">Nucleotide-binding protein</fullName>
    </recommendedName>
</protein>
<feature type="region of interest" description="Disordered" evidence="1">
    <location>
        <begin position="1"/>
        <end position="22"/>
    </location>
</feature>
<dbReference type="PANTHER" id="PTHR35580">
    <property type="entry name" value="CELL SURFACE GLYCOPROTEIN (S-LAYER PROTEIN)-LIKE PROTEIN"/>
    <property type="match status" value="1"/>
</dbReference>
<dbReference type="OrthoDB" id="5522807at2"/>
<dbReference type="AlphaFoldDB" id="A0A150QI07"/>
<comment type="caution">
    <text evidence="2">The sequence shown here is derived from an EMBL/GenBank/DDBJ whole genome shotgun (WGS) entry which is preliminary data.</text>
</comment>
<evidence type="ECO:0000256" key="1">
    <source>
        <dbReference type="SAM" id="MobiDB-lite"/>
    </source>
</evidence>
<gene>
    <name evidence="2" type="ORF">BE15_33110</name>
</gene>
<dbReference type="EMBL" id="JEMA01000634">
    <property type="protein sequence ID" value="KYF67609.1"/>
    <property type="molecule type" value="Genomic_DNA"/>
</dbReference>
<dbReference type="Gene3D" id="2.80.10.50">
    <property type="match status" value="1"/>
</dbReference>